<organism evidence="8">
    <name type="scientific">Gulosibacter sediminis</name>
    <dbReference type="NCBI Taxonomy" id="1729695"/>
    <lineage>
        <taxon>Bacteria</taxon>
        <taxon>Bacillati</taxon>
        <taxon>Actinomycetota</taxon>
        <taxon>Actinomycetes</taxon>
        <taxon>Micrococcales</taxon>
        <taxon>Microbacteriaceae</taxon>
        <taxon>Gulosibacter</taxon>
    </lineage>
</organism>
<dbReference type="PANTHER" id="PTHR35007">
    <property type="entry name" value="INTEGRAL MEMBRANE PROTEIN-RELATED"/>
    <property type="match status" value="1"/>
</dbReference>
<feature type="domain" description="Type II secretion system protein GspF" evidence="7">
    <location>
        <begin position="116"/>
        <end position="242"/>
    </location>
</feature>
<keyword evidence="4 6" id="KW-1133">Transmembrane helix</keyword>
<keyword evidence="3 6" id="KW-0812">Transmembrane</keyword>
<evidence type="ECO:0000256" key="4">
    <source>
        <dbReference type="ARBA" id="ARBA00022989"/>
    </source>
</evidence>
<dbReference type="EMBL" id="CP097160">
    <property type="protein sequence ID" value="UQN15865.1"/>
    <property type="molecule type" value="Genomic_DNA"/>
</dbReference>
<evidence type="ECO:0000256" key="2">
    <source>
        <dbReference type="ARBA" id="ARBA00022475"/>
    </source>
</evidence>
<reference evidence="8" key="1">
    <citation type="submission" date="2022-05" db="EMBL/GenBank/DDBJ databases">
        <title>Complete genome sequence of toluene-degrading Gulosibacter sediminis strain ACHW.36C.</title>
        <authorList>
            <person name="Wai A.C."/>
            <person name="Lai G.K."/>
            <person name="Griffin S.D."/>
            <person name="Leung F.C."/>
        </authorList>
    </citation>
    <scope>NUCLEOTIDE SEQUENCE [LARGE SCALE GENOMIC DNA]</scope>
    <source>
        <strain evidence="8">ACHW.36C</strain>
    </source>
</reference>
<evidence type="ECO:0000256" key="6">
    <source>
        <dbReference type="SAM" id="Phobius"/>
    </source>
</evidence>
<keyword evidence="5 6" id="KW-0472">Membrane</keyword>
<evidence type="ECO:0000256" key="5">
    <source>
        <dbReference type="ARBA" id="ARBA00023136"/>
    </source>
</evidence>
<accession>A0ABY4N1P0</accession>
<proteinExistence type="predicted"/>
<evidence type="ECO:0000256" key="3">
    <source>
        <dbReference type="ARBA" id="ARBA00022692"/>
    </source>
</evidence>
<evidence type="ECO:0000313" key="8">
    <source>
        <dbReference type="EMBL" id="UQN15865.1"/>
    </source>
</evidence>
<name>A0ABY4N1P0_9MICO</name>
<sequence length="288" mass="30964">MTAWLLAVVAALGVALCVSAWIWPREHDDELIARSRLGFVEEALLRAGLPKFPALAFLALVLVCGIACAAIALALSGVIALGVLGAVAGCWLPVLAIRVRASKRRAVHRGAWPDAVDHLIASVRSGLGLPDAVAQLATNGPESLREDFAQFVRRYRATGSFATAVDDVKERLADPIGDRLLETLRMARDVGGTQLVPVLRAFSEHLREAQAVRHEAEARQGWVVNAARLGAVAPWLVLLLLVSRPEAAAAYNTPVGFVVILIGLVVTVLAYRLMIMLGRIPEEGRWFA</sequence>
<dbReference type="Pfam" id="PF00482">
    <property type="entry name" value="T2SSF"/>
    <property type="match status" value="1"/>
</dbReference>
<feature type="transmembrane region" description="Helical" evidence="6">
    <location>
        <begin position="79"/>
        <end position="99"/>
    </location>
</feature>
<feature type="transmembrane region" description="Helical" evidence="6">
    <location>
        <begin position="54"/>
        <end position="73"/>
    </location>
</feature>
<dbReference type="InterPro" id="IPR018076">
    <property type="entry name" value="T2SS_GspF_dom"/>
</dbReference>
<feature type="transmembrane region" description="Helical" evidence="6">
    <location>
        <begin position="222"/>
        <end position="243"/>
    </location>
</feature>
<feature type="transmembrane region" description="Helical" evidence="6">
    <location>
        <begin position="6"/>
        <end position="24"/>
    </location>
</feature>
<gene>
    <name evidence="8" type="ORF">M3M28_05285</name>
</gene>
<comment type="subcellular location">
    <subcellularLocation>
        <location evidence="1">Cell membrane</location>
        <topology evidence="1">Multi-pass membrane protein</topology>
    </subcellularLocation>
</comment>
<evidence type="ECO:0000256" key="1">
    <source>
        <dbReference type="ARBA" id="ARBA00004651"/>
    </source>
</evidence>
<evidence type="ECO:0000259" key="7">
    <source>
        <dbReference type="Pfam" id="PF00482"/>
    </source>
</evidence>
<dbReference type="PANTHER" id="PTHR35007:SF2">
    <property type="entry name" value="PILUS ASSEMBLE PROTEIN"/>
    <property type="match status" value="1"/>
</dbReference>
<protein>
    <submittedName>
        <fullName evidence="8">Type II secretion system F family protein</fullName>
    </submittedName>
</protein>
<keyword evidence="2" id="KW-1003">Cell membrane</keyword>
<feature type="transmembrane region" description="Helical" evidence="6">
    <location>
        <begin position="255"/>
        <end position="275"/>
    </location>
</feature>